<evidence type="ECO:0000313" key="7">
    <source>
        <dbReference type="Proteomes" id="UP000256971"/>
    </source>
</evidence>
<feature type="domain" description="GGDEF" evidence="5">
    <location>
        <begin position="188"/>
        <end position="323"/>
    </location>
</feature>
<feature type="compositionally biased region" description="Polar residues" evidence="4">
    <location>
        <begin position="315"/>
        <end position="329"/>
    </location>
</feature>
<keyword evidence="3" id="KW-0175">Coiled coil</keyword>
<dbReference type="Pfam" id="PF00990">
    <property type="entry name" value="GGDEF"/>
    <property type="match status" value="1"/>
</dbReference>
<evidence type="ECO:0000256" key="3">
    <source>
        <dbReference type="SAM" id="Coils"/>
    </source>
</evidence>
<dbReference type="Proteomes" id="UP000256971">
    <property type="component" value="Chromosome"/>
</dbReference>
<dbReference type="PANTHER" id="PTHR45138:SF9">
    <property type="entry name" value="DIGUANYLATE CYCLASE DGCM-RELATED"/>
    <property type="match status" value="1"/>
</dbReference>
<dbReference type="SUPFAM" id="SSF55073">
    <property type="entry name" value="Nucleotide cyclase"/>
    <property type="match status" value="1"/>
</dbReference>
<dbReference type="EC" id="2.7.7.65" evidence="1"/>
<dbReference type="InterPro" id="IPR050469">
    <property type="entry name" value="Diguanylate_Cyclase"/>
</dbReference>
<dbReference type="NCBIfam" id="TIGR00254">
    <property type="entry name" value="GGDEF"/>
    <property type="match status" value="1"/>
</dbReference>
<comment type="catalytic activity">
    <reaction evidence="2">
        <text>2 GTP = 3',3'-c-di-GMP + 2 diphosphate</text>
        <dbReference type="Rhea" id="RHEA:24898"/>
        <dbReference type="ChEBI" id="CHEBI:33019"/>
        <dbReference type="ChEBI" id="CHEBI:37565"/>
        <dbReference type="ChEBI" id="CHEBI:58805"/>
        <dbReference type="EC" id="2.7.7.65"/>
    </reaction>
</comment>
<feature type="coiled-coil region" evidence="3">
    <location>
        <begin position="130"/>
        <end position="157"/>
    </location>
</feature>
<dbReference type="Gene3D" id="3.30.70.270">
    <property type="match status" value="1"/>
</dbReference>
<sequence>MAELGVVSHPDNFQLFFTYVAHTNFDLCRTIDILRSNHREFDEAQCEELHTRFFSDKRENEIIERISNDLRAQLGSILDTVNKVGVDTRKYKKALDHFCSYVGDKNRNLSNLEQALHTLLGATREMEGVNRSLESRLTNSSSEINRLREDMENLKREAMTDGLTGIANRKAFDMQLRDGMMHAMEDGQPLCLLLLDIDHFKKFNDTYGHQVGDQVIRLMAESLKRNIKGQDTAARYGGEEFAIILPSTSLGNAVLFGNKLRQYIESHKVVTKSGKTIISKATASIGVAEFRPGEPAAKLIERADRALYFAKENGRNQVASEQQIEQSKTAGKRGDLKPPSSRGIAAE</sequence>
<proteinExistence type="predicted"/>
<feature type="region of interest" description="Disordered" evidence="4">
    <location>
        <begin position="314"/>
        <end position="347"/>
    </location>
</feature>
<reference evidence="6 7" key="1">
    <citation type="submission" date="2018-08" db="EMBL/GenBank/DDBJ databases">
        <title>Complete genome sequence of type strain Thalassospira indica MCCC 1A01103T, isolated from isolated from deep seawater of the Indian Ocean.</title>
        <authorList>
            <person name="Liu Y."/>
        </authorList>
    </citation>
    <scope>NUCLEOTIDE SEQUENCE [LARGE SCALE GENOMIC DNA]</scope>
    <source>
        <strain evidence="6 7">PB8BT</strain>
    </source>
</reference>
<evidence type="ECO:0000256" key="2">
    <source>
        <dbReference type="ARBA" id="ARBA00034247"/>
    </source>
</evidence>
<dbReference type="CDD" id="cd01949">
    <property type="entry name" value="GGDEF"/>
    <property type="match status" value="1"/>
</dbReference>
<evidence type="ECO:0000313" key="6">
    <source>
        <dbReference type="EMBL" id="AXO16341.1"/>
    </source>
</evidence>
<name>A0ABM6Y369_9PROT</name>
<dbReference type="EMBL" id="CP031555">
    <property type="protein sequence ID" value="AXO16341.1"/>
    <property type="molecule type" value="Genomic_DNA"/>
</dbReference>
<dbReference type="InterPro" id="IPR029787">
    <property type="entry name" value="Nucleotide_cyclase"/>
</dbReference>
<dbReference type="SMART" id="SM00267">
    <property type="entry name" value="GGDEF"/>
    <property type="match status" value="1"/>
</dbReference>
<organism evidence="6 7">
    <name type="scientific">Thalassospira indica</name>
    <dbReference type="NCBI Taxonomy" id="1891279"/>
    <lineage>
        <taxon>Bacteria</taxon>
        <taxon>Pseudomonadati</taxon>
        <taxon>Pseudomonadota</taxon>
        <taxon>Alphaproteobacteria</taxon>
        <taxon>Rhodospirillales</taxon>
        <taxon>Thalassospiraceae</taxon>
        <taxon>Thalassospira</taxon>
    </lineage>
</organism>
<protein>
    <recommendedName>
        <fullName evidence="1">diguanylate cyclase</fullName>
        <ecNumber evidence="1">2.7.7.65</ecNumber>
    </recommendedName>
</protein>
<dbReference type="PROSITE" id="PS50887">
    <property type="entry name" value="GGDEF"/>
    <property type="match status" value="1"/>
</dbReference>
<accession>A0ABM6Y369</accession>
<keyword evidence="7" id="KW-1185">Reference proteome</keyword>
<gene>
    <name evidence="6" type="ORF">DY252_20455</name>
</gene>
<dbReference type="InterPro" id="IPR000160">
    <property type="entry name" value="GGDEF_dom"/>
</dbReference>
<dbReference type="PANTHER" id="PTHR45138">
    <property type="entry name" value="REGULATORY COMPONENTS OF SENSORY TRANSDUCTION SYSTEM"/>
    <property type="match status" value="1"/>
</dbReference>
<dbReference type="InterPro" id="IPR043128">
    <property type="entry name" value="Rev_trsase/Diguanyl_cyclase"/>
</dbReference>
<evidence type="ECO:0000256" key="4">
    <source>
        <dbReference type="SAM" id="MobiDB-lite"/>
    </source>
</evidence>
<evidence type="ECO:0000256" key="1">
    <source>
        <dbReference type="ARBA" id="ARBA00012528"/>
    </source>
</evidence>
<evidence type="ECO:0000259" key="5">
    <source>
        <dbReference type="PROSITE" id="PS50887"/>
    </source>
</evidence>